<gene>
    <name evidence="2" type="ORF">PVAP13_7KG053309</name>
</gene>
<reference evidence="2" key="1">
    <citation type="submission" date="2020-05" db="EMBL/GenBank/DDBJ databases">
        <title>WGS assembly of Panicum virgatum.</title>
        <authorList>
            <person name="Lovell J.T."/>
            <person name="Jenkins J."/>
            <person name="Shu S."/>
            <person name="Juenger T.E."/>
            <person name="Schmutz J."/>
        </authorList>
    </citation>
    <scope>NUCLEOTIDE SEQUENCE</scope>
    <source>
        <strain evidence="2">AP13</strain>
    </source>
</reference>
<dbReference type="EMBL" id="CM029049">
    <property type="protein sequence ID" value="KAG2570571.1"/>
    <property type="molecule type" value="Genomic_DNA"/>
</dbReference>
<accession>A0A8T0Q6Q2</accession>
<name>A0A8T0Q6Q2_PANVG</name>
<evidence type="ECO:0000313" key="3">
    <source>
        <dbReference type="Proteomes" id="UP000823388"/>
    </source>
</evidence>
<evidence type="ECO:0000256" key="1">
    <source>
        <dbReference type="SAM" id="MobiDB-lite"/>
    </source>
</evidence>
<feature type="region of interest" description="Disordered" evidence="1">
    <location>
        <begin position="56"/>
        <end position="96"/>
    </location>
</feature>
<sequence length="109" mass="11867">MAQLPSNADALNCCSPSPYILTEVDICCSCQWIGGDCQSMDGGGVRKVLNRERDRKLPPGIEPRVRGAEENGTRMELRWREEAVGTPDETGSGRAATATAADVCLLERW</sequence>
<organism evidence="2 3">
    <name type="scientific">Panicum virgatum</name>
    <name type="common">Blackwell switchgrass</name>
    <dbReference type="NCBI Taxonomy" id="38727"/>
    <lineage>
        <taxon>Eukaryota</taxon>
        <taxon>Viridiplantae</taxon>
        <taxon>Streptophyta</taxon>
        <taxon>Embryophyta</taxon>
        <taxon>Tracheophyta</taxon>
        <taxon>Spermatophyta</taxon>
        <taxon>Magnoliopsida</taxon>
        <taxon>Liliopsida</taxon>
        <taxon>Poales</taxon>
        <taxon>Poaceae</taxon>
        <taxon>PACMAD clade</taxon>
        <taxon>Panicoideae</taxon>
        <taxon>Panicodae</taxon>
        <taxon>Paniceae</taxon>
        <taxon>Panicinae</taxon>
        <taxon>Panicum</taxon>
        <taxon>Panicum sect. Hiantes</taxon>
    </lineage>
</organism>
<comment type="caution">
    <text evidence="2">The sequence shown here is derived from an EMBL/GenBank/DDBJ whole genome shotgun (WGS) entry which is preliminary data.</text>
</comment>
<protein>
    <submittedName>
        <fullName evidence="2">Uncharacterized protein</fullName>
    </submittedName>
</protein>
<proteinExistence type="predicted"/>
<dbReference type="Proteomes" id="UP000823388">
    <property type="component" value="Chromosome 7K"/>
</dbReference>
<keyword evidence="3" id="KW-1185">Reference proteome</keyword>
<dbReference type="AlphaFoldDB" id="A0A8T0Q6Q2"/>
<feature type="compositionally biased region" description="Basic and acidic residues" evidence="1">
    <location>
        <begin position="56"/>
        <end position="83"/>
    </location>
</feature>
<evidence type="ECO:0000313" key="2">
    <source>
        <dbReference type="EMBL" id="KAG2570571.1"/>
    </source>
</evidence>